<proteinExistence type="inferred from homology"/>
<dbReference type="GO" id="GO:0015297">
    <property type="term" value="F:antiporter activity"/>
    <property type="evidence" value="ECO:0007669"/>
    <property type="project" value="UniProtKB-KW"/>
</dbReference>
<dbReference type="EMBL" id="JACOPH010000004">
    <property type="protein sequence ID" value="MBC5713934.1"/>
    <property type="molecule type" value="Genomic_DNA"/>
</dbReference>
<evidence type="ECO:0000256" key="5">
    <source>
        <dbReference type="ARBA" id="ARBA00022448"/>
    </source>
</evidence>
<evidence type="ECO:0000256" key="7">
    <source>
        <dbReference type="ARBA" id="ARBA00022475"/>
    </source>
</evidence>
<dbReference type="Pfam" id="PF01554">
    <property type="entry name" value="MatE"/>
    <property type="match status" value="2"/>
</dbReference>
<keyword evidence="7" id="KW-1003">Cell membrane</keyword>
<feature type="transmembrane region" description="Helical" evidence="13">
    <location>
        <begin position="95"/>
        <end position="115"/>
    </location>
</feature>
<feature type="transmembrane region" description="Helical" evidence="13">
    <location>
        <begin position="193"/>
        <end position="215"/>
    </location>
</feature>
<dbReference type="RefSeq" id="WP_186866721.1">
    <property type="nucleotide sequence ID" value="NZ_JACOPH010000004.1"/>
</dbReference>
<keyword evidence="11 13" id="KW-0472">Membrane</keyword>
<comment type="similarity">
    <text evidence="3">Belongs to the multi antimicrobial extrusion (MATE) (TC 2.A.66.1) family.</text>
</comment>
<evidence type="ECO:0000256" key="13">
    <source>
        <dbReference type="SAM" id="Phobius"/>
    </source>
</evidence>
<dbReference type="AlphaFoldDB" id="A0A923RV63"/>
<evidence type="ECO:0000313" key="15">
    <source>
        <dbReference type="Proteomes" id="UP000606720"/>
    </source>
</evidence>
<sequence>MNEKTMDMTKGSIMPKLIRFALPVLLGMLFQRIYNFADVYIVGKFLGDDALAAVSIAGSGMYLLQSVMMGLTTGVSVVIAQYYGAKEEQKVTETFVTSIYVAAGSALLITIIGVIGAKPLLCALQTSDDLMQDAWVYLVTIFAGSIGTMLYNWISAVLRSLGNSVVPLIFLVISSALNIVLDILFIAGIPMGVAGAALATVLAQVISGVLCLLYAFKILPMLRLSKEKMHMDTGIAKLILIYGVPTGLQMSIISISDMTLQAMINTYGTALVVAYGVSTKVEGLGWQMADAIGTSLGTFVGQNVGAGNPDRVKKGVRCAYLMDIICYGIFCPVIWFFASPIMQAFTQNTDAIRCGIEYIRIFSGFFVIGGFLVIYHNILRAAGDVKVTVLMGVSEVITRIGFTFLFSACFGYYGLWWVSPLTWCCAALVGAVRYYSGKWMGKVKIS</sequence>
<dbReference type="GO" id="GO:0042910">
    <property type="term" value="F:xenobiotic transmembrane transporter activity"/>
    <property type="evidence" value="ECO:0007669"/>
    <property type="project" value="InterPro"/>
</dbReference>
<feature type="transmembrane region" description="Helical" evidence="13">
    <location>
        <begin position="358"/>
        <end position="375"/>
    </location>
</feature>
<evidence type="ECO:0000256" key="10">
    <source>
        <dbReference type="ARBA" id="ARBA00023065"/>
    </source>
</evidence>
<dbReference type="CDD" id="cd13138">
    <property type="entry name" value="MATE_yoeA_like"/>
    <property type="match status" value="1"/>
</dbReference>
<accession>A0A923RV63</accession>
<evidence type="ECO:0000256" key="3">
    <source>
        <dbReference type="ARBA" id="ARBA00010199"/>
    </source>
</evidence>
<evidence type="ECO:0000256" key="6">
    <source>
        <dbReference type="ARBA" id="ARBA00022449"/>
    </source>
</evidence>
<evidence type="ECO:0000256" key="2">
    <source>
        <dbReference type="ARBA" id="ARBA00004651"/>
    </source>
</evidence>
<comment type="function">
    <text evidence="1">Multidrug efflux pump.</text>
</comment>
<evidence type="ECO:0000256" key="12">
    <source>
        <dbReference type="ARBA" id="ARBA00031636"/>
    </source>
</evidence>
<evidence type="ECO:0000313" key="14">
    <source>
        <dbReference type="EMBL" id="MBC5713934.1"/>
    </source>
</evidence>
<dbReference type="NCBIfam" id="TIGR00797">
    <property type="entry name" value="matE"/>
    <property type="match status" value="1"/>
</dbReference>
<feature type="transmembrane region" description="Helical" evidence="13">
    <location>
        <begin position="166"/>
        <end position="187"/>
    </location>
</feature>
<evidence type="ECO:0000256" key="4">
    <source>
        <dbReference type="ARBA" id="ARBA00020268"/>
    </source>
</evidence>
<keyword evidence="10" id="KW-0406">Ion transport</keyword>
<comment type="caution">
    <text evidence="14">The sequence shown here is derived from an EMBL/GenBank/DDBJ whole genome shotgun (WGS) entry which is preliminary data.</text>
</comment>
<dbReference type="PIRSF" id="PIRSF006603">
    <property type="entry name" value="DinF"/>
    <property type="match status" value="1"/>
</dbReference>
<dbReference type="GO" id="GO:0006811">
    <property type="term" value="P:monoatomic ion transport"/>
    <property type="evidence" value="ECO:0007669"/>
    <property type="project" value="UniProtKB-KW"/>
</dbReference>
<keyword evidence="8 13" id="KW-0812">Transmembrane</keyword>
<evidence type="ECO:0000256" key="11">
    <source>
        <dbReference type="ARBA" id="ARBA00023136"/>
    </source>
</evidence>
<feature type="transmembrane region" description="Helical" evidence="13">
    <location>
        <begin position="62"/>
        <end position="83"/>
    </location>
</feature>
<dbReference type="InterPro" id="IPR002528">
    <property type="entry name" value="MATE_fam"/>
</dbReference>
<keyword evidence="9 13" id="KW-1133">Transmembrane helix</keyword>
<name>A0A923RV63_9FIRM</name>
<protein>
    <recommendedName>
        <fullName evidence="4">Probable multidrug resistance protein NorM</fullName>
    </recommendedName>
    <alternativeName>
        <fullName evidence="12">Multidrug-efflux transporter</fullName>
    </alternativeName>
</protein>
<evidence type="ECO:0000256" key="9">
    <source>
        <dbReference type="ARBA" id="ARBA00022989"/>
    </source>
</evidence>
<dbReference type="PANTHER" id="PTHR43298:SF2">
    <property type="entry name" value="FMN_FAD EXPORTER YEEO-RELATED"/>
    <property type="match status" value="1"/>
</dbReference>
<organism evidence="14 15">
    <name type="scientific">Roseburia zhanii</name>
    <dbReference type="NCBI Taxonomy" id="2763064"/>
    <lineage>
        <taxon>Bacteria</taxon>
        <taxon>Bacillati</taxon>
        <taxon>Bacillota</taxon>
        <taxon>Clostridia</taxon>
        <taxon>Lachnospirales</taxon>
        <taxon>Lachnospiraceae</taxon>
        <taxon>Roseburia</taxon>
    </lineage>
</organism>
<feature type="transmembrane region" description="Helical" evidence="13">
    <location>
        <begin position="318"/>
        <end position="338"/>
    </location>
</feature>
<dbReference type="Proteomes" id="UP000606720">
    <property type="component" value="Unassembled WGS sequence"/>
</dbReference>
<feature type="transmembrane region" description="Helical" evidence="13">
    <location>
        <begin position="414"/>
        <end position="435"/>
    </location>
</feature>
<feature type="transmembrane region" description="Helical" evidence="13">
    <location>
        <begin position="135"/>
        <end position="154"/>
    </location>
</feature>
<dbReference type="InterPro" id="IPR050222">
    <property type="entry name" value="MATE_MdtK"/>
</dbReference>
<keyword evidence="15" id="KW-1185">Reference proteome</keyword>
<evidence type="ECO:0000256" key="1">
    <source>
        <dbReference type="ARBA" id="ARBA00003408"/>
    </source>
</evidence>
<dbReference type="GO" id="GO:0005886">
    <property type="term" value="C:plasma membrane"/>
    <property type="evidence" value="ECO:0007669"/>
    <property type="project" value="UniProtKB-SubCell"/>
</dbReference>
<keyword evidence="5" id="KW-0813">Transport</keyword>
<keyword evidence="6" id="KW-0050">Antiport</keyword>
<feature type="transmembrane region" description="Helical" evidence="13">
    <location>
        <begin position="235"/>
        <end position="253"/>
    </location>
</feature>
<reference evidence="14" key="1">
    <citation type="submission" date="2020-08" db="EMBL/GenBank/DDBJ databases">
        <title>Genome public.</title>
        <authorList>
            <person name="Liu C."/>
            <person name="Sun Q."/>
        </authorList>
    </citation>
    <scope>NUCLEOTIDE SEQUENCE</scope>
    <source>
        <strain evidence="14">BX1005</strain>
    </source>
</reference>
<comment type="subcellular location">
    <subcellularLocation>
        <location evidence="2">Cell membrane</location>
        <topology evidence="2">Multi-pass membrane protein</topology>
    </subcellularLocation>
</comment>
<gene>
    <name evidence="14" type="ORF">H8S17_06855</name>
</gene>
<evidence type="ECO:0000256" key="8">
    <source>
        <dbReference type="ARBA" id="ARBA00022692"/>
    </source>
</evidence>
<feature type="transmembrane region" description="Helical" evidence="13">
    <location>
        <begin position="20"/>
        <end position="42"/>
    </location>
</feature>
<dbReference type="PANTHER" id="PTHR43298">
    <property type="entry name" value="MULTIDRUG RESISTANCE PROTEIN NORM-RELATED"/>
    <property type="match status" value="1"/>
</dbReference>
<dbReference type="InterPro" id="IPR048279">
    <property type="entry name" value="MdtK-like"/>
</dbReference>